<evidence type="ECO:0000313" key="3">
    <source>
        <dbReference type="Proteomes" id="UP000324748"/>
    </source>
</evidence>
<dbReference type="Proteomes" id="UP000324748">
    <property type="component" value="Unassembled WGS sequence"/>
</dbReference>
<feature type="compositionally biased region" description="Pro residues" evidence="1">
    <location>
        <begin position="37"/>
        <end position="46"/>
    </location>
</feature>
<sequence>MSTNPNNNFQATAEQMKRNNANLERENTENPTAANPNPNPLTPIQPNPTQENPPALIQTPNPIPPKPKNPSTAKAPTGSTRHPGTSKLANPPKATAKHPLSLDKVATSAEKHCQPAKQAKDLTTILGAKIINVDKTHVERSIATNATIRCEEERDREAEKDKQTAIILENALEADTEGHKKRADMFYNIYTKLVTGKETPPTLQEQKDQHRQAEARIGKKNTVAGGTNFNWGDANSHDNVGFTPLFDKNILELKGPLPLTIFNKAWQDAALSYHAEKRPKTDDNSTEKGLRYTGLPYPSEWCMSYSDWSLNYAEFTTTMRDVYKYETLGEWIILHKENANKILRKDGFMVALRYDIRIRANAFVHRVVKNGVKSFLDISIFCQEVYDTAYAEARRYKELIFKKVNPYAIRGVRASWDPHTGTKKPT</sequence>
<organism evidence="2 3">
    <name type="scientific">Puccinia graminis f. sp. tritici</name>
    <dbReference type="NCBI Taxonomy" id="56615"/>
    <lineage>
        <taxon>Eukaryota</taxon>
        <taxon>Fungi</taxon>
        <taxon>Dikarya</taxon>
        <taxon>Basidiomycota</taxon>
        <taxon>Pucciniomycotina</taxon>
        <taxon>Pucciniomycetes</taxon>
        <taxon>Pucciniales</taxon>
        <taxon>Pucciniaceae</taxon>
        <taxon>Puccinia</taxon>
    </lineage>
</organism>
<feature type="compositionally biased region" description="Polar residues" evidence="1">
    <location>
        <begin position="1"/>
        <end position="22"/>
    </location>
</feature>
<proteinExistence type="predicted"/>
<keyword evidence="3" id="KW-1185">Reference proteome</keyword>
<dbReference type="EMBL" id="VSWC01000041">
    <property type="protein sequence ID" value="KAA1104353.1"/>
    <property type="molecule type" value="Genomic_DNA"/>
</dbReference>
<reference evidence="2 3" key="1">
    <citation type="submission" date="2019-05" db="EMBL/GenBank/DDBJ databases">
        <title>Emergence of the Ug99 lineage of the wheat stem rust pathogen through somatic hybridization.</title>
        <authorList>
            <person name="Li F."/>
            <person name="Upadhyaya N.M."/>
            <person name="Sperschneider J."/>
            <person name="Matny O."/>
            <person name="Nguyen-Phuc H."/>
            <person name="Mago R."/>
            <person name="Raley C."/>
            <person name="Miller M.E."/>
            <person name="Silverstein K.A.T."/>
            <person name="Henningsen E."/>
            <person name="Hirsch C.D."/>
            <person name="Visser B."/>
            <person name="Pretorius Z.A."/>
            <person name="Steffenson B.J."/>
            <person name="Schwessinger B."/>
            <person name="Dodds P.N."/>
            <person name="Figueroa M."/>
        </authorList>
    </citation>
    <scope>NUCLEOTIDE SEQUENCE [LARGE SCALE GENOMIC DNA]</scope>
    <source>
        <strain evidence="2">21-0</strain>
    </source>
</reference>
<feature type="region of interest" description="Disordered" evidence="1">
    <location>
        <begin position="1"/>
        <end position="97"/>
    </location>
</feature>
<dbReference type="OrthoDB" id="10444972at2759"/>
<name>A0A5B0PUA5_PUCGR</name>
<dbReference type="AlphaFoldDB" id="A0A5B0PUA5"/>
<comment type="caution">
    <text evidence="2">The sequence shown here is derived from an EMBL/GenBank/DDBJ whole genome shotgun (WGS) entry which is preliminary data.</text>
</comment>
<evidence type="ECO:0000313" key="2">
    <source>
        <dbReference type="EMBL" id="KAA1104353.1"/>
    </source>
</evidence>
<protein>
    <submittedName>
        <fullName evidence="2">Uncharacterized protein</fullName>
    </submittedName>
</protein>
<accession>A0A5B0PUA5</accession>
<evidence type="ECO:0000256" key="1">
    <source>
        <dbReference type="SAM" id="MobiDB-lite"/>
    </source>
</evidence>
<feature type="compositionally biased region" description="Polar residues" evidence="1">
    <location>
        <begin position="71"/>
        <end position="83"/>
    </location>
</feature>
<gene>
    <name evidence="2" type="ORF">PGT21_020367</name>
</gene>